<evidence type="ECO:0000256" key="7">
    <source>
        <dbReference type="ARBA" id="ARBA00022989"/>
    </source>
</evidence>
<dbReference type="GO" id="GO:0007097">
    <property type="term" value="P:nuclear migration"/>
    <property type="evidence" value="ECO:0007669"/>
    <property type="project" value="TreeGrafter"/>
</dbReference>
<dbReference type="PANTHER" id="PTHR21524:SF5">
    <property type="entry name" value="SPECTRIN REPEAT CONTAINING NUCLEAR ENVELOPE PROTEIN 2"/>
    <property type="match status" value="1"/>
</dbReference>
<evidence type="ECO:0000256" key="4">
    <source>
        <dbReference type="ARBA" id="ARBA00022490"/>
    </source>
</evidence>
<feature type="domain" description="Calponin-homology (CH)" evidence="18">
    <location>
        <begin position="35"/>
        <end position="142"/>
    </location>
</feature>
<evidence type="ECO:0000256" key="5">
    <source>
        <dbReference type="ARBA" id="ARBA00022692"/>
    </source>
</evidence>
<evidence type="ECO:0000256" key="12">
    <source>
        <dbReference type="ARBA" id="ARBA00023242"/>
    </source>
</evidence>
<dbReference type="GO" id="GO:0003779">
    <property type="term" value="F:actin binding"/>
    <property type="evidence" value="ECO:0007669"/>
    <property type="project" value="UniProtKB-KW"/>
</dbReference>
<comment type="caution">
    <text evidence="20">The sequence shown here is derived from an EMBL/GenBank/DDBJ whole genome shotgun (WGS) entry which is preliminary data.</text>
</comment>
<feature type="coiled-coil region" evidence="16">
    <location>
        <begin position="2859"/>
        <end position="2961"/>
    </location>
</feature>
<feature type="coiled-coil region" evidence="16">
    <location>
        <begin position="2518"/>
        <end position="2573"/>
    </location>
</feature>
<evidence type="ECO:0000256" key="8">
    <source>
        <dbReference type="ARBA" id="ARBA00023054"/>
    </source>
</evidence>
<feature type="coiled-coil region" evidence="16">
    <location>
        <begin position="2328"/>
        <end position="2376"/>
    </location>
</feature>
<feature type="coiled-coil region" evidence="16">
    <location>
        <begin position="4586"/>
        <end position="4645"/>
    </location>
</feature>
<dbReference type="Gene3D" id="1.20.58.60">
    <property type="match status" value="2"/>
</dbReference>
<feature type="coiled-coil region" evidence="16">
    <location>
        <begin position="4520"/>
        <end position="4551"/>
    </location>
</feature>
<organism evidence="20 21">
    <name type="scientific">Cercopithifilaria johnstoni</name>
    <dbReference type="NCBI Taxonomy" id="2874296"/>
    <lineage>
        <taxon>Eukaryota</taxon>
        <taxon>Metazoa</taxon>
        <taxon>Ecdysozoa</taxon>
        <taxon>Nematoda</taxon>
        <taxon>Chromadorea</taxon>
        <taxon>Rhabditida</taxon>
        <taxon>Spirurina</taxon>
        <taxon>Spiruromorpha</taxon>
        <taxon>Filarioidea</taxon>
        <taxon>Onchocercidae</taxon>
        <taxon>Cercopithifilaria</taxon>
    </lineage>
</organism>
<feature type="coiled-coil region" evidence="16">
    <location>
        <begin position="3529"/>
        <end position="3585"/>
    </location>
</feature>
<feature type="coiled-coil region" evidence="16">
    <location>
        <begin position="3948"/>
        <end position="4003"/>
    </location>
</feature>
<dbReference type="PANTHER" id="PTHR21524">
    <property type="entry name" value="SPECTRIN REPEAT CONTAINING NUCLEAR ENVELOPE PROTEIN 2"/>
    <property type="match status" value="1"/>
</dbReference>
<dbReference type="SMART" id="SM00033">
    <property type="entry name" value="CH"/>
    <property type="match status" value="2"/>
</dbReference>
<dbReference type="InterPro" id="IPR036872">
    <property type="entry name" value="CH_dom_sf"/>
</dbReference>
<feature type="topological domain" description="Cytoplasmic" evidence="15">
    <location>
        <begin position="1"/>
        <end position="4755"/>
    </location>
</feature>
<dbReference type="PROSITE" id="PS50021">
    <property type="entry name" value="CH"/>
    <property type="match status" value="2"/>
</dbReference>
<dbReference type="Pfam" id="PF24611">
    <property type="entry name" value="Spectrin_Anc-1"/>
    <property type="match status" value="2"/>
</dbReference>
<keyword evidence="6" id="KW-0677">Repeat</keyword>
<dbReference type="PROSITE" id="PS51049">
    <property type="entry name" value="KASH"/>
    <property type="match status" value="1"/>
</dbReference>
<evidence type="ECO:0000259" key="19">
    <source>
        <dbReference type="PROSITE" id="PS51049"/>
    </source>
</evidence>
<evidence type="ECO:0000313" key="21">
    <source>
        <dbReference type="Proteomes" id="UP000746747"/>
    </source>
</evidence>
<dbReference type="InterPro" id="IPR001589">
    <property type="entry name" value="Actinin_actin-bd_CS"/>
</dbReference>
<accession>A0A8J2LL29</accession>
<dbReference type="InterPro" id="IPR057133">
    <property type="entry name" value="Spectrin_Anc-1_2"/>
</dbReference>
<comment type="subcellular location">
    <subcellularLocation>
        <location evidence="1">Cytoplasm</location>
        <location evidence="1">Cytoskeleton</location>
    </subcellularLocation>
    <subcellularLocation>
        <location evidence="13">Endomembrane system</location>
        <topology evidence="13">Single-pass type IV membrane protein</topology>
        <orientation evidence="13">Cytoplasmic side</orientation>
    </subcellularLocation>
    <subcellularLocation>
        <location evidence="2">Nucleus membrane</location>
        <topology evidence="2">Single-pass membrane protein</topology>
        <orientation evidence="2">Cytoplasmic side</orientation>
    </subcellularLocation>
    <subcellularLocation>
        <location evidence="14">Nucleus membrane</location>
        <topology evidence="14">Single-pass type IV membrane protein</topology>
    </subcellularLocation>
</comment>
<keyword evidence="12" id="KW-0539">Nucleus</keyword>
<dbReference type="SUPFAM" id="SSF47576">
    <property type="entry name" value="Calponin-homology domain, CH-domain"/>
    <property type="match status" value="1"/>
</dbReference>
<comment type="similarity">
    <text evidence="3">Belongs to the nesprin family.</text>
</comment>
<feature type="coiled-coil region" evidence="16">
    <location>
        <begin position="2196"/>
        <end position="2259"/>
    </location>
</feature>
<keyword evidence="4" id="KW-0963">Cytoplasm</keyword>
<dbReference type="GO" id="GO:0031965">
    <property type="term" value="C:nuclear membrane"/>
    <property type="evidence" value="ECO:0007669"/>
    <property type="project" value="UniProtKB-SubCell"/>
</dbReference>
<dbReference type="GO" id="GO:0006997">
    <property type="term" value="P:nucleus organization"/>
    <property type="evidence" value="ECO:0007669"/>
    <property type="project" value="TreeGrafter"/>
</dbReference>
<feature type="coiled-coil region" evidence="16">
    <location>
        <begin position="840"/>
        <end position="867"/>
    </location>
</feature>
<feature type="domain" description="Calponin-homology (CH)" evidence="18">
    <location>
        <begin position="188"/>
        <end position="293"/>
    </location>
</feature>
<keyword evidence="11" id="KW-0206">Cytoskeleton</keyword>
<dbReference type="Proteomes" id="UP000746747">
    <property type="component" value="Unassembled WGS sequence"/>
</dbReference>
<feature type="coiled-coil region" evidence="16">
    <location>
        <begin position="4107"/>
        <end position="4134"/>
    </location>
</feature>
<dbReference type="OrthoDB" id="18740at2759"/>
<feature type="region of interest" description="Disordered" evidence="17">
    <location>
        <begin position="4680"/>
        <end position="4710"/>
    </location>
</feature>
<feature type="coiled-coil region" evidence="16">
    <location>
        <begin position="2677"/>
        <end position="2704"/>
    </location>
</feature>
<dbReference type="SMART" id="SM01249">
    <property type="entry name" value="KASH"/>
    <property type="match status" value="1"/>
</dbReference>
<feature type="domain" description="KASH" evidence="19">
    <location>
        <begin position="4747"/>
        <end position="4806"/>
    </location>
</feature>
<feature type="coiled-coil region" evidence="16">
    <location>
        <begin position="4197"/>
        <end position="4224"/>
    </location>
</feature>
<dbReference type="Pfam" id="PF00307">
    <property type="entry name" value="CH"/>
    <property type="match status" value="2"/>
</dbReference>
<feature type="coiled-coil region" evidence="16">
    <location>
        <begin position="3758"/>
        <end position="3806"/>
    </location>
</feature>
<proteinExistence type="inferred from homology"/>
<name>A0A8J2LL29_9BILA</name>
<keyword evidence="9 15" id="KW-0472">Membrane</keyword>
<dbReference type="InterPro" id="IPR057132">
    <property type="entry name" value="ANC1_spectrin_dom"/>
</dbReference>
<dbReference type="GO" id="GO:0019894">
    <property type="term" value="F:kinesin binding"/>
    <property type="evidence" value="ECO:0007669"/>
    <property type="project" value="TreeGrafter"/>
</dbReference>
<sequence>MTPICCTCLPFFLRKRFFYISLRSLLQRLINEHDEMQKKTFTKWVNYHLETHNSSELVEDLFEDLRDGVLLCRLIEFLTGEALPVNKTKESKRVHHISNLTTALAALRRRGLDLVNNNPADIANGNPRIICGLIWQMILHFQIESNVQLLKEWGFELELANSPSTSRINENSPFGKLPYQLRVGRLKAPVDRVVLRWVNAQLSRPYSISLTDMDKSWRDGIAFNALIHRIKPELIDMDIVRRSTPKTNLEQAFRLAKEHLHIRPLLDVEDMLCDKSDKRSVITYVSQFIRALKHLQPIVSCPMIDDHSLISWMEDTLSILRSSVSAPLYDQYQTYMSLRKQYFEHRNAYYSLRERTAALPEGEWNQIEASWKRIGDLLEDWSHNLECELPEKLSELAQWLCTAEQMIQNPVDIRVDDVQLSLSNINESISHHKIHFSEFPYRSERFQSIYLSRRVDEREVAMELLEPLKIRFDTLVTAAPRRLQYLHRVQAQYQLLSNAEVLNQKMERWKSGDSAAAIQKSMKEYKMEAESAPAKKFKRLLTRLKEVYSEASLEEADSVIKECEDASEETVEKFQQLKQHLDELFKFWHEFENVATKIEERITRSEREKRNLVDEDNKDFLRHCERIRNDIARFGNDQVQQIVNSRLSELRKRISAVKRKIPTKMASHLQEDALSKKLIQANITLSGSESIAATTSDTQGLGHNRLQKWLITARQQMSTIVTDLNSLERAINQVSDCIREVQGVENERMALLKTRGANNEQNIGEYRKLRSDLQTLLQHMKNVQPLFLSFEKNYYNLLNWLNDQDDERENKENEKSDIIIHMTFLLETMSRNEYRKWINCDFLQRRLDELKYRMKERKEQLVEAEESSGTGAITAALIKKKELLKQSVESWADIKIWVDSVTEIDTHLELIFAAANNTSLPVSDEFNNEKEKLQEEWHQKTEAIGQLQIIHDAIKVLRNKLAENPRLSQLILLNAEIDNLSRQCMNVVDPSVIGLRNCYLNKIEEELRIAITESFSRAEQRVTELSVIGETDVGLAVDILQDYQQEAQRILSDDPKFLEVVVAIKEAQKTLQAKMDFFTGLQHFYEALNTIKQENEQWNSITSQQVEEVSIRLEELLKLIENEYAPEANALCSQFESIRSSFFQLECDRIKEKLRVLILQLDRLVDLMAKRKILLLKFKEFQKFVKDVTLLRTIHAASIGVEVDMHRITNEVSEMFDKLDNLGKELTACQLDANMTISDISIVDDLNRIKNISLDVDSIEEPIGLTKRFQEFFDVSNQLEGAFCTDIHTCEQLDDVVKFITVSLENGKKEAELMVRLVTIANDLTAHEKAKANDILSKLKRIMDKRQELRRVTVDDCVERLLLILTQKEDQLETIIERDINDKNLDAFETDEVTKWIPWKEELDQASVLFIYHGLSTKTVKLYNSYVAQEFGLTLLFKNNNIQGRDSLDELVEKATNFDARITRFKNAFAKSKREQRISAKLAAFAKWIDLMEENLNQAESTADAIERAEKLRNIHKICLSHQKMVDKLLSSKLNAPHSNEVKFHCDRYFALLQRSDSRHLPEGQTISTHFIDSPSSSMLSQFNLDTLSASGSDEDESHLAEITPYEGTSSAYALTQRVLQAKEPPEIRLLLSDIDSELNVLADSLSTLSADYARSLKPLSRAQIDVEKLQKLNERRFQLDMACDNLSRNVSGDDLAIIRSLALHLHSLEEPFTTFTRELQKEIDDEIMLRSNYEGIAKKLDQLNIDIDQRARSAIQDVRNQLEHVQSDLNLLRVQSSQRRKYVENTLESVSPHANLSNCPRRKKIMLMVSRTVTTIIQVVEDELQHSSSVKENDLLDLKQKLQDVNTSIVDETGAVDNIILSRTMDTQESGKSENEKEQTMMMMMQPELMQLEEKLSLGNQLLANDIDLKNDDNLEDIGEKAKNIENLEQFMVSAIDKLKDYDRSNMTNEQQINMERMMMMQPELMQLEEKLSLGNQLLANDIDLKNDDNLEDIGEKAKNIENLEQFMVSAIDKLKDYDRSNMTNEQQINMERMLNEAMSLADKLPILRESIEDHLKSRIEDGLEDEIRVITDKIKQLLTSYSKPQPYQTAINDIDILQRLQDQIMELLQKTLDKEQTLPQNLSNYHSAINTIKQKIEKAAEDVKKLLSSLIEDVSTEKQLVDTQNDLMSRLNKLNDCAMMIRNGSYDETQIPRLEELKNELGEVNVELNELKKKENKPLKLLLHSDDLRISSVIDQYEKLNQLLNEIEEQLMNHDAFMKLQSTVTNEAQKLQNMIDEAYKVENDVNATASDLHKAIDDLKSGRSHLTALQDACDKLEGIPNMDSLYEKAFDEMSTLNEQYDNVERNLEDRLDMLNEFDAIADNVNKQLMNLEENMHKLEVPSASCELSVADKGLNDVNELKEPLKKLSELKEQLAPLLKPASAVEDFNNRLSDVNKNFQQWHDEIVKKKQELEAENNLSSLINDYKQTLAKAENDFEKLEPTTNALKSFRDMILPMVVEKSDRIRDLILPVKTENIEQLYHNADMLTDRYNNLSTRVNDKLNHTKEQENLFDEIQQKLNNVEQKADDFLNKYITPQDLLIAIEDVNQLHSLLDQIPSSTTMDNITEHRLKENLVKKADTIKNKIKNLLTPLEKDTRKEEELMHDLHEILCALTAIGDDIIAVDPITEPSQQLESINQLAENLRKLKGKVEKLEGKLQSSEGLVKHALVTDDLFGRVVQLQDALDEKKRKLTDRAKLYAITPEINLINESVQNCVNEMGQIPMQTVEEQNVALNELEGKKHQLENLLENIPQDDEGNELREKGNWLLGQLNDILKRLGDAVGEKLAALAAFNAIKDEIETQFSSLQARPISISDDITVSELDNRLHDINDKFASLERLKNKIDDADEKNLDADKIAEKQNLLHAIEEALELLKNERKTIERKISDVHAAEKMHEDGNQLYDELNALIKEGREALNDAEAIPTIYATLSEAFIRPLEAATELLKIMPKNDEIAIYLKSTVKDAKVLQDNLSHHANLWSQFVDERDNATDQLEIKRKPLDEIGNKHIRSCEEVIDDLDKLTKAVEELNELRNVMSKLENLCQQLDPLETAYADVRFYDVDVEQTQRQYQNLITLMNNEVYDEKNQNESIKQLAGELEYLNDRLLMEPTIVREQLEEILNNQLPSLQTRLQFLQTKDDEAKRTRIHVDRVSQPSLETLAEQLNRICLLVNEKLNNLTKAEMDEKAVIVRMELEKLRTEPYDEEDLVKVEEQIKQLPLEENTEMLTAELKKLQANKAMRDAIEMKLAELLNRMNVIRTNLSPIMEEEKSEKGKMKKDKKALPEIDEQINALELALNETVNEILPSMNELISQTHQGNVNFPSLQSELENTQKFAEKCERKLDDKIAEKEQIMMMMQPELMQLEEKLSLGNQLLANDIDLKNDDNLEDIGEKAKNIENLEQFMVSAIDKLKDYDRSNMTNEQQINMERMLNEAMSLADKLPILRESIEDHLKSRIEDGLEDEIRVITDKIKQLLTSYSKPQPYQTAINDIDILQRLQDQIMELLQKTLDKEQTLPQNLSNYHSAINTIKQKIEKAAEDVKKLLSSLIEDVSTEKQLVDTQNDLMSRLNKLNDCAMMIRNGSYDETQIPRLEELKNELGEVNVELNELKKKENKPLKLLLHSDDLRISSVIDQYEKLNQLLNEIEEQLMNHDAFMKLQSTVTNEAQKLQNMIDEAYKVENDVNATASDLHKAIDDLKSGRSHLTALQDACDKLEGIPNMDSLYEKAFDEMSTLNEQYDNVERNLEDRLDMLNEFDAIADNVNKQLMNLEENMHKLEVPSASCELSVADKGLNDVNELKEPLKKLSELKEQLAPLLKPASAVEDFNNRLSDVNKNFQQWHDEIVKKKQELEAENNLSSLINDYKQTLAKAENDFEKLEPTTNALKSFRDMILPMVVEKSDRIRDLILPVKTENIEQLYHNADMLTDRYNNLSTRVNDKLNHTKEQENLFDEIQQKLNNVEQKADDFLNKYITPQDLLIAIEDVNQLHSLLDQIPSSTTMDNITEHRLKENLVKKADTIKNKIKNLLTPLEKDTRKEEELMHDLHEILCALTAIGDDIIAVDPITEPSQQLESINQLAENLRKLKGKVEKLEGKLQSSEGLVKHALVTDDLFGRVVQLQDALDEKKRKLTDRAKLYAITPEINLINESVQNCVNEMGQIPMQTVEEQNVALNELEGKKHQLENLLENIPQDDEGNELREKGNWLLGQLNDILKRLGDAVGEKLAALAAFNAIKDEIETQFSSLQARPISISDDITVSELDNRLHDINVETRKLQKLKEKILHANVSELDREQCDEKNVLLSKIDELLRRALKEHEYFGEKRTQLLTHEKTCIDCKALYDELEKLVKDGQKLLSDSEALPMSYGFISDALTPLIEAAVNLRINEPKIEQSHEPIFKQLWELVDKAKDVQTQLIQRLNMWEQFVKERDSAADELNDIRRQICEIEGRGMRKFDKMLDDLEALKVFYLRWPFLANLTSRLLSLSSQLHPLACAQQEGKAFAEEASELEEKIENLLDSMSSEFRIREEIVHSLLAISDELDDIKNVLNDQNISARLQKELQQQLKGIRTHLNTLDQDIANYNDNRIFLNEDEEIATRRSFEQLEEIEEKLRRMELTDTEEYDIDAAAEVLAAVYPDDHPRDVLREQGIPFDDDLYDLNPSSATSDDDNRNKFKTPSDDEVMLGESEGEDTVEVHPPHDVFSPIPDDPSPGRIHYEQQRSRWKRILRTALPLQAMLVLLLGAACLVPHCDDESCCQLLNNFARSFDPSLEFLNGPPPF</sequence>
<dbReference type="GO" id="GO:0007010">
    <property type="term" value="P:cytoskeleton organization"/>
    <property type="evidence" value="ECO:0007669"/>
    <property type="project" value="TreeGrafter"/>
</dbReference>
<feature type="topological domain" description="Perinuclear space" evidence="15">
    <location>
        <begin position="4777"/>
        <end position="4806"/>
    </location>
</feature>
<protein>
    <submittedName>
        <fullName evidence="20">Uncharacterized protein</fullName>
    </submittedName>
</protein>
<gene>
    <name evidence="20" type="ORF">CJOHNSTONI_LOCUS308</name>
</gene>
<evidence type="ECO:0000256" key="14">
    <source>
        <dbReference type="ARBA" id="ARBA00060498"/>
    </source>
</evidence>
<evidence type="ECO:0000256" key="6">
    <source>
        <dbReference type="ARBA" id="ARBA00022737"/>
    </source>
</evidence>
<dbReference type="InterPro" id="IPR012315">
    <property type="entry name" value="KASH"/>
</dbReference>
<keyword evidence="10" id="KW-0009">Actin-binding</keyword>
<keyword evidence="21" id="KW-1185">Reference proteome</keyword>
<reference evidence="20" key="1">
    <citation type="submission" date="2021-09" db="EMBL/GenBank/DDBJ databases">
        <authorList>
            <consortium name="Pathogen Informatics"/>
        </authorList>
    </citation>
    <scope>NUCLEOTIDE SEQUENCE</scope>
</reference>
<evidence type="ECO:0000256" key="9">
    <source>
        <dbReference type="ARBA" id="ARBA00023136"/>
    </source>
</evidence>
<dbReference type="Pfam" id="PF24615">
    <property type="entry name" value="Spectrin_Anc-1_2"/>
    <property type="match status" value="2"/>
</dbReference>
<feature type="coiled-coil region" evidence="16">
    <location>
        <begin position="2099"/>
        <end position="2155"/>
    </location>
</feature>
<keyword evidence="8 16" id="KW-0175">Coiled coil</keyword>
<dbReference type="EMBL" id="CAKAEH010000078">
    <property type="protein sequence ID" value="CAG9529751.1"/>
    <property type="molecule type" value="Genomic_DNA"/>
</dbReference>
<evidence type="ECO:0000256" key="13">
    <source>
        <dbReference type="ARBA" id="ARBA00060457"/>
    </source>
</evidence>
<evidence type="ECO:0000259" key="18">
    <source>
        <dbReference type="PROSITE" id="PS50021"/>
    </source>
</evidence>
<dbReference type="InterPro" id="IPR001715">
    <property type="entry name" value="CH_dom"/>
</dbReference>
<dbReference type="InterPro" id="IPR057134">
    <property type="entry name" value="Spectrin_Anc-1_3"/>
</dbReference>
<keyword evidence="5 15" id="KW-0812">Transmembrane</keyword>
<dbReference type="PROSITE" id="PS00019">
    <property type="entry name" value="ACTININ_1"/>
    <property type="match status" value="1"/>
</dbReference>
<feature type="compositionally biased region" description="Basic and acidic residues" evidence="17">
    <location>
        <begin position="4695"/>
        <end position="4705"/>
    </location>
</feature>
<keyword evidence="7" id="KW-1133">Transmembrane helix</keyword>
<evidence type="ECO:0000256" key="17">
    <source>
        <dbReference type="SAM" id="MobiDB-lite"/>
    </source>
</evidence>
<dbReference type="GO" id="GO:0005856">
    <property type="term" value="C:cytoskeleton"/>
    <property type="evidence" value="ECO:0007669"/>
    <property type="project" value="UniProtKB-SubCell"/>
</dbReference>
<dbReference type="Pfam" id="PF24531">
    <property type="entry name" value="ANC1_spectrin"/>
    <property type="match status" value="4"/>
</dbReference>
<feature type="coiled-coil region" evidence="16">
    <location>
        <begin position="2767"/>
        <end position="2794"/>
    </location>
</feature>
<feature type="coiled-coil region" evidence="16">
    <location>
        <begin position="3626"/>
        <end position="3689"/>
    </location>
</feature>
<evidence type="ECO:0000256" key="2">
    <source>
        <dbReference type="ARBA" id="ARBA00004528"/>
    </source>
</evidence>
<evidence type="ECO:0000256" key="16">
    <source>
        <dbReference type="SAM" id="Coils"/>
    </source>
</evidence>
<evidence type="ECO:0000256" key="3">
    <source>
        <dbReference type="ARBA" id="ARBA00008619"/>
    </source>
</evidence>
<evidence type="ECO:0000313" key="20">
    <source>
        <dbReference type="EMBL" id="CAG9529751.1"/>
    </source>
</evidence>
<feature type="coiled-coil region" evidence="16">
    <location>
        <begin position="560"/>
        <end position="615"/>
    </location>
</feature>
<feature type="coiled-coil region" evidence="16">
    <location>
        <begin position="3049"/>
        <end position="3082"/>
    </location>
</feature>
<evidence type="ECO:0000256" key="1">
    <source>
        <dbReference type="ARBA" id="ARBA00004245"/>
    </source>
</evidence>
<evidence type="ECO:0000256" key="11">
    <source>
        <dbReference type="ARBA" id="ARBA00023212"/>
    </source>
</evidence>
<dbReference type="GO" id="GO:0048471">
    <property type="term" value="C:perinuclear region of cytoplasm"/>
    <property type="evidence" value="ECO:0007669"/>
    <property type="project" value="TreeGrafter"/>
</dbReference>
<dbReference type="Gene3D" id="1.10.418.10">
    <property type="entry name" value="Calponin-like domain"/>
    <property type="match status" value="2"/>
</dbReference>
<dbReference type="Pfam" id="PF10541">
    <property type="entry name" value="KASH"/>
    <property type="match status" value="1"/>
</dbReference>
<evidence type="ECO:0000256" key="10">
    <source>
        <dbReference type="ARBA" id="ARBA00023203"/>
    </source>
</evidence>
<evidence type="ECO:0000256" key="15">
    <source>
        <dbReference type="PROSITE-ProRule" id="PRU00385"/>
    </source>
</evidence>
<dbReference type="FunFam" id="1.10.418.10:FF:000099">
    <property type="entry name" value="Nuclear anchorage protein 1"/>
    <property type="match status" value="1"/>
</dbReference>